<sequence>MRRKFVAALVLLAALGAAAGYGVLVKQLDAFDRRVLARAQGASGPISWSVETEPRFLARDIRLHVKSVPSAEPAELGGSVLLPPALSEFTLRGVFTPGLRPRVEFTSIESDAFGPEERAIAKNARPRLRVAFERDFSLDTVEFAWDRVEIEGEVLGAGSFTADFEGRLGTGGALVARGEVAASAAGREEADRVRIGAKRFALEVSLAKAHFKLDYESEADDLRALAPPLSTGAVKLKLESKAIEAAHDSDARGETTPTLARRFDWEASVERVNVADLGIPPVDLRTRGSVVGPGAAALPCRFLALWTGSDATAEGRVFAPICRLFKPRELRSEAPLSGLSGRVDVLELVWKGGRLEASGDFTQEPAFSVDATLKAKLAPVKEGEGVLGVDPLGGELRGFFETLKTAGAARTPDPESYETRIRATIDDEGRMRLTADGVNLDAIASVETPAAFLDFEDADFIVEAQGLAGEFLTGAVKERFGTLWEARATEIPGFEGMTSDCTRLDYCVWRIALKPGTDMEAVDATVDAVLTRIVDELPEGIEITTYR</sequence>
<dbReference type="KEGG" id="sutt:SUTMEG_17020"/>
<keyword evidence="3" id="KW-1185">Reference proteome</keyword>
<feature type="signal peptide" evidence="1">
    <location>
        <begin position="1"/>
        <end position="19"/>
    </location>
</feature>
<keyword evidence="1" id="KW-0732">Signal</keyword>
<evidence type="ECO:0000313" key="2">
    <source>
        <dbReference type="EMBL" id="BBF23811.1"/>
    </source>
</evidence>
<proteinExistence type="predicted"/>
<dbReference type="AlphaFoldDB" id="A0A2Z6IB93"/>
<evidence type="ECO:0008006" key="4">
    <source>
        <dbReference type="Google" id="ProtNLM"/>
    </source>
</evidence>
<evidence type="ECO:0000313" key="3">
    <source>
        <dbReference type="Proteomes" id="UP000271003"/>
    </source>
</evidence>
<organism evidence="2 3">
    <name type="scientific">Sutterella megalosphaeroides</name>
    <dbReference type="NCBI Taxonomy" id="2494234"/>
    <lineage>
        <taxon>Bacteria</taxon>
        <taxon>Pseudomonadati</taxon>
        <taxon>Pseudomonadota</taxon>
        <taxon>Betaproteobacteria</taxon>
        <taxon>Burkholderiales</taxon>
        <taxon>Sutterellaceae</taxon>
        <taxon>Sutterella</taxon>
    </lineage>
</organism>
<dbReference type="Proteomes" id="UP000271003">
    <property type="component" value="Chromosome"/>
</dbReference>
<dbReference type="RefSeq" id="WP_120177375.1">
    <property type="nucleotide sequence ID" value="NZ_AP018786.1"/>
</dbReference>
<protein>
    <recommendedName>
        <fullName evidence="4">AsmA-like C-terminal domain-containing protein</fullName>
    </recommendedName>
</protein>
<dbReference type="EMBL" id="AP018786">
    <property type="protein sequence ID" value="BBF23811.1"/>
    <property type="molecule type" value="Genomic_DNA"/>
</dbReference>
<reference evidence="2 3" key="1">
    <citation type="journal article" date="2018" name="Int. J. Syst. Evol. Microbiol.">
        <title>Mesosutterella multiformis gen. nov., sp. nov., a member of the family Sutterellaceae and Sutterella megalosphaeroides sp. nov., isolated from human faeces.</title>
        <authorList>
            <person name="Sakamoto M."/>
            <person name="Ikeyama N."/>
            <person name="Kunihiro T."/>
            <person name="Iino T."/>
            <person name="Yuki M."/>
            <person name="Ohkuma M."/>
        </authorList>
    </citation>
    <scope>NUCLEOTIDE SEQUENCE [LARGE SCALE GENOMIC DNA]</scope>
    <source>
        <strain evidence="2 3">6FBBBH3</strain>
    </source>
</reference>
<name>A0A2Z6IB93_9BURK</name>
<feature type="chain" id="PRO_5016425148" description="AsmA-like C-terminal domain-containing protein" evidence="1">
    <location>
        <begin position="20"/>
        <end position="547"/>
    </location>
</feature>
<evidence type="ECO:0000256" key="1">
    <source>
        <dbReference type="SAM" id="SignalP"/>
    </source>
</evidence>
<gene>
    <name evidence="2" type="ORF">SUTMEG_17020</name>
</gene>
<accession>A0A2Z6IB93</accession>